<keyword evidence="2" id="KW-1185">Reference proteome</keyword>
<protein>
    <submittedName>
        <fullName evidence="1">Uncharacterized protein</fullName>
    </submittedName>
</protein>
<gene>
    <name evidence="1" type="ORF">E2C01_009744</name>
</gene>
<name>A0A5B7D6U4_PORTR</name>
<organism evidence="1 2">
    <name type="scientific">Portunus trituberculatus</name>
    <name type="common">Swimming crab</name>
    <name type="synonym">Neptunus trituberculatus</name>
    <dbReference type="NCBI Taxonomy" id="210409"/>
    <lineage>
        <taxon>Eukaryota</taxon>
        <taxon>Metazoa</taxon>
        <taxon>Ecdysozoa</taxon>
        <taxon>Arthropoda</taxon>
        <taxon>Crustacea</taxon>
        <taxon>Multicrustacea</taxon>
        <taxon>Malacostraca</taxon>
        <taxon>Eumalacostraca</taxon>
        <taxon>Eucarida</taxon>
        <taxon>Decapoda</taxon>
        <taxon>Pleocyemata</taxon>
        <taxon>Brachyura</taxon>
        <taxon>Eubrachyura</taxon>
        <taxon>Portunoidea</taxon>
        <taxon>Portunidae</taxon>
        <taxon>Portuninae</taxon>
        <taxon>Portunus</taxon>
    </lineage>
</organism>
<dbReference type="EMBL" id="VSRR010000547">
    <property type="protein sequence ID" value="MPC16906.1"/>
    <property type="molecule type" value="Genomic_DNA"/>
</dbReference>
<sequence length="170" mass="18969">MVSDSGKKSVIIRKARQSCILWKTGNLQHFITTNSRVTLKWHFWCGCGLRASRRFPHRCQLPPRKALLKTQAGFPSVAYYERGGAPLLLLPPDLTRQSLQSVLNLTCSHTHQFSCCKLTTSFTASPTTPYSCEPAALLLLLVSVVQSKAHRKTFFHTALMQGDALSPWVA</sequence>
<dbReference type="Proteomes" id="UP000324222">
    <property type="component" value="Unassembled WGS sequence"/>
</dbReference>
<proteinExistence type="predicted"/>
<comment type="caution">
    <text evidence="1">The sequence shown here is derived from an EMBL/GenBank/DDBJ whole genome shotgun (WGS) entry which is preliminary data.</text>
</comment>
<evidence type="ECO:0000313" key="2">
    <source>
        <dbReference type="Proteomes" id="UP000324222"/>
    </source>
</evidence>
<accession>A0A5B7D6U4</accession>
<dbReference type="AlphaFoldDB" id="A0A5B7D6U4"/>
<reference evidence="1 2" key="1">
    <citation type="submission" date="2019-05" db="EMBL/GenBank/DDBJ databases">
        <title>Another draft genome of Portunus trituberculatus and its Hox gene families provides insights of decapod evolution.</title>
        <authorList>
            <person name="Jeong J.-H."/>
            <person name="Song I."/>
            <person name="Kim S."/>
            <person name="Choi T."/>
            <person name="Kim D."/>
            <person name="Ryu S."/>
            <person name="Kim W."/>
        </authorList>
    </citation>
    <scope>NUCLEOTIDE SEQUENCE [LARGE SCALE GENOMIC DNA]</scope>
    <source>
        <tissue evidence="1">Muscle</tissue>
    </source>
</reference>
<evidence type="ECO:0000313" key="1">
    <source>
        <dbReference type="EMBL" id="MPC16906.1"/>
    </source>
</evidence>